<sequence>MMEPELMQQLKVEDPMEEPELNLDGLKISSIQVLLEPPALGEDGGDMDEDEGFYSPLDHFQNLLKLSMSSAQCTSLEGFPKLPQLRS</sequence>
<dbReference type="EMBL" id="JAAAHW010002730">
    <property type="protein sequence ID" value="KAF9991485.1"/>
    <property type="molecule type" value="Genomic_DNA"/>
</dbReference>
<organism evidence="1 2">
    <name type="scientific">Modicella reniformis</name>
    <dbReference type="NCBI Taxonomy" id="1440133"/>
    <lineage>
        <taxon>Eukaryota</taxon>
        <taxon>Fungi</taxon>
        <taxon>Fungi incertae sedis</taxon>
        <taxon>Mucoromycota</taxon>
        <taxon>Mortierellomycotina</taxon>
        <taxon>Mortierellomycetes</taxon>
        <taxon>Mortierellales</taxon>
        <taxon>Mortierellaceae</taxon>
        <taxon>Modicella</taxon>
    </lineage>
</organism>
<comment type="caution">
    <text evidence="1">The sequence shown here is derived from an EMBL/GenBank/DDBJ whole genome shotgun (WGS) entry which is preliminary data.</text>
</comment>
<name>A0A9P6MBZ5_9FUNG</name>
<reference evidence="1" key="1">
    <citation type="journal article" date="2020" name="Fungal Divers.">
        <title>Resolving the Mortierellaceae phylogeny through synthesis of multi-gene phylogenetics and phylogenomics.</title>
        <authorList>
            <person name="Vandepol N."/>
            <person name="Liber J."/>
            <person name="Desiro A."/>
            <person name="Na H."/>
            <person name="Kennedy M."/>
            <person name="Barry K."/>
            <person name="Grigoriev I.V."/>
            <person name="Miller A.N."/>
            <person name="O'Donnell K."/>
            <person name="Stajich J.E."/>
            <person name="Bonito G."/>
        </authorList>
    </citation>
    <scope>NUCLEOTIDE SEQUENCE</scope>
    <source>
        <strain evidence="1">MES-2147</strain>
    </source>
</reference>
<feature type="non-terminal residue" evidence="1">
    <location>
        <position position="87"/>
    </location>
</feature>
<keyword evidence="2" id="KW-1185">Reference proteome</keyword>
<gene>
    <name evidence="1" type="ORF">BGZ65_000549</name>
</gene>
<accession>A0A9P6MBZ5</accession>
<proteinExistence type="predicted"/>
<protein>
    <submittedName>
        <fullName evidence="1">Uncharacterized protein</fullName>
    </submittedName>
</protein>
<dbReference type="OrthoDB" id="433501at2759"/>
<evidence type="ECO:0000313" key="1">
    <source>
        <dbReference type="EMBL" id="KAF9991485.1"/>
    </source>
</evidence>
<evidence type="ECO:0000313" key="2">
    <source>
        <dbReference type="Proteomes" id="UP000749646"/>
    </source>
</evidence>
<dbReference type="Proteomes" id="UP000749646">
    <property type="component" value="Unassembled WGS sequence"/>
</dbReference>
<dbReference type="AlphaFoldDB" id="A0A9P6MBZ5"/>